<dbReference type="EMBL" id="LM995447">
    <property type="protein sequence ID" value="CDZ25001.1"/>
    <property type="molecule type" value="Genomic_DNA"/>
</dbReference>
<dbReference type="KEGG" id="ccel:CCDG5_1906"/>
<gene>
    <name evidence="1" type="ORF">CCDG5_1906</name>
</gene>
<accession>A0A078KMN4</accession>
<evidence type="ECO:0000313" key="2">
    <source>
        <dbReference type="Proteomes" id="UP000032431"/>
    </source>
</evidence>
<sequence length="71" mass="7793">MGYMNNNELLGKRVIIELVNGVAFAGILKATPEIDGKVGYLVNTDQKNQICVWSPCESTKRIISVPIGDEK</sequence>
<protein>
    <submittedName>
        <fullName evidence="1">Uncharacterized protein</fullName>
    </submittedName>
</protein>
<dbReference type="AlphaFoldDB" id="A0A078KMN4"/>
<dbReference type="STRING" id="29343.CCDG5_1906"/>
<keyword evidence="2" id="KW-1185">Reference proteome</keyword>
<dbReference type="HOGENOM" id="CLU_2732868_0_0_9"/>
<organism evidence="1 2">
    <name type="scientific">[Clostridium] cellulosi</name>
    <dbReference type="NCBI Taxonomy" id="29343"/>
    <lineage>
        <taxon>Bacteria</taxon>
        <taxon>Bacillati</taxon>
        <taxon>Bacillota</taxon>
        <taxon>Clostridia</taxon>
        <taxon>Eubacteriales</taxon>
        <taxon>Oscillospiraceae</taxon>
        <taxon>Oscillospiraceae incertae sedis</taxon>
    </lineage>
</organism>
<reference evidence="2" key="1">
    <citation type="submission" date="2014-07" db="EMBL/GenBank/DDBJ databases">
        <authorList>
            <person name="Wibberg D."/>
        </authorList>
    </citation>
    <scope>NUCLEOTIDE SEQUENCE [LARGE SCALE GENOMIC DNA]</scope>
    <source>
        <strain evidence="2">DG5</strain>
    </source>
</reference>
<name>A0A078KMN4_9FIRM</name>
<evidence type="ECO:0000313" key="1">
    <source>
        <dbReference type="EMBL" id="CDZ25001.1"/>
    </source>
</evidence>
<dbReference type="PATRIC" id="fig|29343.3.peg.1999"/>
<proteinExistence type="predicted"/>
<dbReference type="Proteomes" id="UP000032431">
    <property type="component" value="Chromosome I"/>
</dbReference>